<keyword evidence="2" id="KW-0378">Hydrolase</keyword>
<evidence type="ECO:0000256" key="2">
    <source>
        <dbReference type="ARBA" id="ARBA00022801"/>
    </source>
</evidence>
<dbReference type="PANTHER" id="PTHR10655">
    <property type="entry name" value="LYSOPHOSPHOLIPASE-RELATED"/>
    <property type="match status" value="1"/>
</dbReference>
<dbReference type="Gene3D" id="3.40.50.1820">
    <property type="entry name" value="alpha/beta hydrolase"/>
    <property type="match status" value="1"/>
</dbReference>
<reference evidence="4 5" key="1">
    <citation type="journal article" date="2018" name="Int. J. Syst. Evol. Microbiol.">
        <title>Uliginosibacterium sediminicola sp. nov., isolated from freshwater sediment.</title>
        <authorList>
            <person name="Hwang W.M."/>
            <person name="Kim S.M."/>
            <person name="Kang K."/>
            <person name="Ahn T.Y."/>
        </authorList>
    </citation>
    <scope>NUCLEOTIDE SEQUENCE [LARGE SCALE GENOMIC DNA]</scope>
    <source>
        <strain evidence="4 5">M1-21</strain>
    </source>
</reference>
<dbReference type="PANTHER" id="PTHR10655:SF17">
    <property type="entry name" value="LYSOPHOSPHOLIPASE-LIKE PROTEIN 1"/>
    <property type="match status" value="1"/>
</dbReference>
<evidence type="ECO:0000313" key="4">
    <source>
        <dbReference type="EMBL" id="MEN3067186.1"/>
    </source>
</evidence>
<dbReference type="RefSeq" id="WP_345917954.1">
    <property type="nucleotide sequence ID" value="NZ_JBDIVE010000001.1"/>
</dbReference>
<proteinExistence type="inferred from homology"/>
<organism evidence="4 5">
    <name type="scientific">Uliginosibacterium sediminicola</name>
    <dbReference type="NCBI Taxonomy" id="2024550"/>
    <lineage>
        <taxon>Bacteria</taxon>
        <taxon>Pseudomonadati</taxon>
        <taxon>Pseudomonadota</taxon>
        <taxon>Betaproteobacteria</taxon>
        <taxon>Rhodocyclales</taxon>
        <taxon>Zoogloeaceae</taxon>
        <taxon>Uliginosibacterium</taxon>
    </lineage>
</organism>
<feature type="domain" description="Phospholipase/carboxylesterase/thioesterase" evidence="3">
    <location>
        <begin position="4"/>
        <end position="201"/>
    </location>
</feature>
<protein>
    <submittedName>
        <fullName evidence="4">Esterase</fullName>
    </submittedName>
</protein>
<dbReference type="InterPro" id="IPR050565">
    <property type="entry name" value="LYPA1-2/EST-like"/>
</dbReference>
<evidence type="ECO:0000259" key="3">
    <source>
        <dbReference type="Pfam" id="PF02230"/>
    </source>
</evidence>
<dbReference type="SUPFAM" id="SSF53474">
    <property type="entry name" value="alpha/beta-Hydrolases"/>
    <property type="match status" value="1"/>
</dbReference>
<name>A0ABU9YU15_9RHOO</name>
<evidence type="ECO:0000256" key="1">
    <source>
        <dbReference type="ARBA" id="ARBA00006499"/>
    </source>
</evidence>
<dbReference type="EMBL" id="JBDIVE010000001">
    <property type="protein sequence ID" value="MEN3067186.1"/>
    <property type="molecule type" value="Genomic_DNA"/>
</dbReference>
<keyword evidence="5" id="KW-1185">Reference proteome</keyword>
<gene>
    <name evidence="4" type="primary">ypfH</name>
    <name evidence="4" type="ORF">ABDB84_01775</name>
</gene>
<dbReference type="InterPro" id="IPR029058">
    <property type="entry name" value="AB_hydrolase_fold"/>
</dbReference>
<sequence length="208" mass="22043">MNEALIIQQPAGQAQQLFLLFHGVGATPEGLVPLGQALAAAYPHAFVACVRAPHVSDLGRGFQWFSVAGISEENRPPRIAEGMPLFVATVQHWQQLSGVAPAQTTLLGFSQGAIMSLEASQLSTPPAARIVALSGRFAEPARRASEGMRWHLIHGEQDGVMPYSFAQAAQAQLQALGAKVTLDLIPGLGHSIDQRVLDALLARLASAD</sequence>
<dbReference type="Proteomes" id="UP001410394">
    <property type="component" value="Unassembled WGS sequence"/>
</dbReference>
<dbReference type="Pfam" id="PF02230">
    <property type="entry name" value="Abhydrolase_2"/>
    <property type="match status" value="1"/>
</dbReference>
<dbReference type="InterPro" id="IPR003140">
    <property type="entry name" value="PLipase/COase/thioEstase"/>
</dbReference>
<accession>A0ABU9YU15</accession>
<comment type="similarity">
    <text evidence="1">Belongs to the AB hydrolase superfamily. AB hydrolase 2 family.</text>
</comment>
<evidence type="ECO:0000313" key="5">
    <source>
        <dbReference type="Proteomes" id="UP001410394"/>
    </source>
</evidence>
<dbReference type="NCBIfam" id="NF008525">
    <property type="entry name" value="PRK11460.1"/>
    <property type="match status" value="1"/>
</dbReference>
<comment type="caution">
    <text evidence="4">The sequence shown here is derived from an EMBL/GenBank/DDBJ whole genome shotgun (WGS) entry which is preliminary data.</text>
</comment>